<reference evidence="13" key="1">
    <citation type="submission" date="2022-04" db="EMBL/GenBank/DDBJ databases">
        <title>Flavobacterium pygoscelis sp. nov. isolated from Chinstrap chick (Pygoscelis antarcticus).</title>
        <authorList>
            <person name="Irgang R."/>
            <person name="Poblete-Morales M."/>
            <person name="Avendano-Herrera R."/>
        </authorList>
    </citation>
    <scope>NUCLEOTIDE SEQUENCE</scope>
    <source>
        <strain evidence="13">I-SCBP12n</strain>
    </source>
</reference>
<evidence type="ECO:0000256" key="4">
    <source>
        <dbReference type="ARBA" id="ARBA00022692"/>
    </source>
</evidence>
<dbReference type="RefSeq" id="WP_248428948.1">
    <property type="nucleotide sequence ID" value="NZ_JALNUB010000008.1"/>
</dbReference>
<feature type="signal peptide" evidence="10">
    <location>
        <begin position="1"/>
        <end position="21"/>
    </location>
</feature>
<keyword evidence="7 8" id="KW-0998">Cell outer membrane</keyword>
<dbReference type="InterPro" id="IPR012910">
    <property type="entry name" value="Plug_dom"/>
</dbReference>
<keyword evidence="2 8" id="KW-0813">Transport</keyword>
<name>A0A9X2BQS5_9FLAO</name>
<evidence type="ECO:0000256" key="6">
    <source>
        <dbReference type="ARBA" id="ARBA00023136"/>
    </source>
</evidence>
<dbReference type="Pfam" id="PF13715">
    <property type="entry name" value="CarbopepD_reg_2"/>
    <property type="match status" value="1"/>
</dbReference>
<feature type="domain" description="TonB-dependent receptor-like beta-barrel" evidence="11">
    <location>
        <begin position="394"/>
        <end position="943"/>
    </location>
</feature>
<dbReference type="Gene3D" id="2.170.130.10">
    <property type="entry name" value="TonB-dependent receptor, plug domain"/>
    <property type="match status" value="1"/>
</dbReference>
<dbReference type="SUPFAM" id="SSF49464">
    <property type="entry name" value="Carboxypeptidase regulatory domain-like"/>
    <property type="match status" value="1"/>
</dbReference>
<keyword evidence="14" id="KW-1185">Reference proteome</keyword>
<evidence type="ECO:0000256" key="9">
    <source>
        <dbReference type="RuleBase" id="RU003357"/>
    </source>
</evidence>
<dbReference type="SUPFAM" id="SSF56935">
    <property type="entry name" value="Porins"/>
    <property type="match status" value="1"/>
</dbReference>
<dbReference type="InterPro" id="IPR008969">
    <property type="entry name" value="CarboxyPept-like_regulatory"/>
</dbReference>
<comment type="similarity">
    <text evidence="8 9">Belongs to the TonB-dependent receptor family.</text>
</comment>
<feature type="chain" id="PRO_5040813951" evidence="10">
    <location>
        <begin position="22"/>
        <end position="980"/>
    </location>
</feature>
<accession>A0A9X2BQS5</accession>
<dbReference type="AlphaFoldDB" id="A0A9X2BQS5"/>
<feature type="domain" description="TonB-dependent receptor plug" evidence="12">
    <location>
        <begin position="115"/>
        <end position="232"/>
    </location>
</feature>
<comment type="subcellular location">
    <subcellularLocation>
        <location evidence="1 8">Cell outer membrane</location>
        <topology evidence="1 8">Multi-pass membrane protein</topology>
    </subcellularLocation>
</comment>
<dbReference type="InterPro" id="IPR036942">
    <property type="entry name" value="Beta-barrel_TonB_sf"/>
</dbReference>
<dbReference type="Gene3D" id="2.60.40.1120">
    <property type="entry name" value="Carboxypeptidase-like, regulatory domain"/>
    <property type="match status" value="1"/>
</dbReference>
<sequence length="980" mass="107578">MKTIYKKLFILTLLLPFSILAQSTLGGTVLDKLSGQPIPGVNVNIEGNKSGVSTDFDGKYQLSNVKKGDKIVFSYIGYANVTAIFTDQKTLNVSLVEDANQLNEVVVQVGYGTVKKKDATGAVTVLSTKDFNKGANVTAENLLNGRVAGVTVNTSGAPGSGSQIRIRGGSSLFASNDPLIVIDGLPIENNSDKNFGSTSILASINPSTIESMTVLKDASATAIYGSRASNGVIIITTKKGGKTLAVDYNFQYGSGNLVKTIDVFDANSFKAIIAQRRPDDVPKLGNANTNWQKEIYRRTDYVDNNISLRGNLFNIIPSRITVGNTYQEGLRLTNVFNRNTVGLALNPSFLEDHLKIKLNANYSNENNRFADGVEGSALRFDPTQPVYKSGSIYGGFFEYYNQANGKLISQTPRNPVAQLLQTFDEGKNNRFFGNLELDYKFHFLPALRAVVNAGFDQADGERAKTASAFAASSGTNNDIPFGTNEFSRSVRKNKLLDAYLTYNTSFDKLVFDITAGYSYQKWDSFNFITGNTNDPNLPTGITGFPQKTIDFDRVNVGFFGRTNLNFNDKYLLTLSFRRDGSSRFDKDNRWANFPAAAFAWKIKDDLLPNSTAVSDLKIRLGYGITGQQEIGNNNDYLQQYNVGSGSSQYYFGTVALPIAVSARQSSNLKWEETTTYNAGIDFGLYDNRITGSVEVFYKDSKDLLADVATADGSNFSNRSWQNIGSFTTKGIEFSVSTDVIKTKDLNWNLNFNVTAFERKITELSSDFIRVGENLAGTGTQGQVHQVGYAPNSFLLYKQLYDTSGKPIENGYADLNNDNVINSSDKYIYKNPDPKATFGLASTLNYKNLDFSFNFRASVGNRVFNAVNASRAQYNLLTTGGTVGNIPTSVLETGFNTTSNVVLSDLFVENASFLRLDNITLGYTFPKWLEGKASLRLFAGVQNVFVISDYSGLDPEIANNGIDNTIYPRQRSILGGVNVKF</sequence>
<evidence type="ECO:0000313" key="14">
    <source>
        <dbReference type="Proteomes" id="UP001139260"/>
    </source>
</evidence>
<evidence type="ECO:0000256" key="2">
    <source>
        <dbReference type="ARBA" id="ARBA00022448"/>
    </source>
</evidence>
<comment type="caution">
    <text evidence="13">The sequence shown here is derived from an EMBL/GenBank/DDBJ whole genome shotgun (WGS) entry which is preliminary data.</text>
</comment>
<evidence type="ECO:0000256" key="8">
    <source>
        <dbReference type="PROSITE-ProRule" id="PRU01360"/>
    </source>
</evidence>
<dbReference type="InterPro" id="IPR023997">
    <property type="entry name" value="TonB-dep_OMP_SusC/RagA_CS"/>
</dbReference>
<evidence type="ECO:0000256" key="1">
    <source>
        <dbReference type="ARBA" id="ARBA00004571"/>
    </source>
</evidence>
<evidence type="ECO:0000256" key="3">
    <source>
        <dbReference type="ARBA" id="ARBA00022452"/>
    </source>
</evidence>
<evidence type="ECO:0000256" key="7">
    <source>
        <dbReference type="ARBA" id="ARBA00023237"/>
    </source>
</evidence>
<dbReference type="Pfam" id="PF07715">
    <property type="entry name" value="Plug"/>
    <property type="match status" value="1"/>
</dbReference>
<keyword evidence="3 8" id="KW-1134">Transmembrane beta strand</keyword>
<dbReference type="NCBIfam" id="TIGR04056">
    <property type="entry name" value="OMP_RagA_SusC"/>
    <property type="match status" value="1"/>
</dbReference>
<dbReference type="PROSITE" id="PS52016">
    <property type="entry name" value="TONB_DEPENDENT_REC_3"/>
    <property type="match status" value="1"/>
</dbReference>
<evidence type="ECO:0000259" key="11">
    <source>
        <dbReference type="Pfam" id="PF00593"/>
    </source>
</evidence>
<protein>
    <submittedName>
        <fullName evidence="13">SusC/RagA family TonB-linked outer membrane protein</fullName>
    </submittedName>
</protein>
<dbReference type="InterPro" id="IPR000531">
    <property type="entry name" value="Beta-barrel_TonB"/>
</dbReference>
<evidence type="ECO:0000256" key="5">
    <source>
        <dbReference type="ARBA" id="ARBA00023077"/>
    </source>
</evidence>
<evidence type="ECO:0000259" key="12">
    <source>
        <dbReference type="Pfam" id="PF07715"/>
    </source>
</evidence>
<dbReference type="InterPro" id="IPR039426">
    <property type="entry name" value="TonB-dep_rcpt-like"/>
</dbReference>
<gene>
    <name evidence="13" type="ORF">MW871_12995</name>
</gene>
<dbReference type="GO" id="GO:0009279">
    <property type="term" value="C:cell outer membrane"/>
    <property type="evidence" value="ECO:0007669"/>
    <property type="project" value="UniProtKB-SubCell"/>
</dbReference>
<keyword evidence="6 8" id="KW-0472">Membrane</keyword>
<keyword evidence="10" id="KW-0732">Signal</keyword>
<keyword evidence="5 9" id="KW-0798">TonB box</keyword>
<dbReference type="Pfam" id="PF00593">
    <property type="entry name" value="TonB_dep_Rec_b-barrel"/>
    <property type="match status" value="1"/>
</dbReference>
<dbReference type="Gene3D" id="2.40.170.20">
    <property type="entry name" value="TonB-dependent receptor, beta-barrel domain"/>
    <property type="match status" value="1"/>
</dbReference>
<dbReference type="InterPro" id="IPR037066">
    <property type="entry name" value="Plug_dom_sf"/>
</dbReference>
<dbReference type="Proteomes" id="UP001139260">
    <property type="component" value="Unassembled WGS sequence"/>
</dbReference>
<proteinExistence type="inferred from homology"/>
<dbReference type="InterPro" id="IPR023996">
    <property type="entry name" value="TonB-dep_OMP_SusC/RagA"/>
</dbReference>
<evidence type="ECO:0000313" key="13">
    <source>
        <dbReference type="EMBL" id="MCK8142811.1"/>
    </source>
</evidence>
<evidence type="ECO:0000256" key="10">
    <source>
        <dbReference type="SAM" id="SignalP"/>
    </source>
</evidence>
<dbReference type="EMBL" id="JALNUB010000008">
    <property type="protein sequence ID" value="MCK8142811.1"/>
    <property type="molecule type" value="Genomic_DNA"/>
</dbReference>
<keyword evidence="4 8" id="KW-0812">Transmembrane</keyword>
<organism evidence="13 14">
    <name type="scientific">Flavobacterium pygoscelis</name>
    <dbReference type="NCBI Taxonomy" id="2893176"/>
    <lineage>
        <taxon>Bacteria</taxon>
        <taxon>Pseudomonadati</taxon>
        <taxon>Bacteroidota</taxon>
        <taxon>Flavobacteriia</taxon>
        <taxon>Flavobacteriales</taxon>
        <taxon>Flavobacteriaceae</taxon>
        <taxon>Flavobacterium</taxon>
    </lineage>
</organism>
<dbReference type="NCBIfam" id="TIGR04057">
    <property type="entry name" value="SusC_RagA_signa"/>
    <property type="match status" value="1"/>
</dbReference>